<evidence type="ECO:0000256" key="4">
    <source>
        <dbReference type="ARBA" id="ARBA00022723"/>
    </source>
</evidence>
<keyword evidence="2 13" id="KW-0963">Cytoplasm</keyword>
<dbReference type="FunFam" id="3.30.420.10:FF:000002">
    <property type="entry name" value="Crossover junction endodeoxyribonuclease RuvC"/>
    <property type="match status" value="1"/>
</dbReference>
<proteinExistence type="inferred from homology"/>
<comment type="similarity">
    <text evidence="1 13">Belongs to the RuvC family.</text>
</comment>
<dbReference type="AlphaFoldDB" id="A0A9Q9F410"/>
<evidence type="ECO:0000256" key="6">
    <source>
        <dbReference type="ARBA" id="ARBA00022763"/>
    </source>
</evidence>
<evidence type="ECO:0000256" key="5">
    <source>
        <dbReference type="ARBA" id="ARBA00022759"/>
    </source>
</evidence>
<keyword evidence="10 13" id="KW-0233">DNA recombination</keyword>
<feature type="active site" evidence="13">
    <location>
        <position position="8"/>
    </location>
</feature>
<evidence type="ECO:0000256" key="11">
    <source>
        <dbReference type="ARBA" id="ARBA00023204"/>
    </source>
</evidence>
<protein>
    <recommendedName>
        <fullName evidence="13 14">Crossover junction endodeoxyribonuclease RuvC</fullName>
        <ecNumber evidence="13 14">3.1.21.10</ecNumber>
    </recommendedName>
    <alternativeName>
        <fullName evidence="13">Holliday junction nuclease RuvC</fullName>
    </alternativeName>
    <alternativeName>
        <fullName evidence="13">Holliday junction resolvase RuvC</fullName>
    </alternativeName>
</protein>
<comment type="function">
    <text evidence="13">The RuvA-RuvB-RuvC complex processes Holliday junction (HJ) DNA during genetic recombination and DNA repair. Endonuclease that resolves HJ intermediates. Cleaves cruciform DNA by making single-stranded nicks across the HJ at symmetrical positions within the homologous arms, yielding a 5'-phosphate and a 3'-hydroxyl group; requires a central core of homology in the junction. The consensus cleavage sequence is 5'-(A/T)TT(C/G)-3'. Cleavage occurs on the 3'-side of the TT dinucleotide at the point of strand exchange. HJ branch migration catalyzed by RuvA-RuvB allows RuvC to scan DNA until it finds its consensus sequence, where it cleaves and resolves the cruciform DNA.</text>
</comment>
<evidence type="ECO:0000256" key="10">
    <source>
        <dbReference type="ARBA" id="ARBA00023172"/>
    </source>
</evidence>
<evidence type="ECO:0000256" key="9">
    <source>
        <dbReference type="ARBA" id="ARBA00023125"/>
    </source>
</evidence>
<dbReference type="NCBIfam" id="TIGR00228">
    <property type="entry name" value="ruvC"/>
    <property type="match status" value="1"/>
</dbReference>
<dbReference type="Proteomes" id="UP001059985">
    <property type="component" value="Chromosome"/>
</dbReference>
<evidence type="ECO:0000256" key="8">
    <source>
        <dbReference type="ARBA" id="ARBA00022842"/>
    </source>
</evidence>
<dbReference type="GO" id="GO:0003677">
    <property type="term" value="F:DNA binding"/>
    <property type="evidence" value="ECO:0007669"/>
    <property type="project" value="UniProtKB-KW"/>
</dbReference>
<dbReference type="RefSeq" id="WP_218194434.1">
    <property type="nucleotide sequence ID" value="NZ_CP054597.1"/>
</dbReference>
<evidence type="ECO:0000313" key="17">
    <source>
        <dbReference type="Proteomes" id="UP001059822"/>
    </source>
</evidence>
<keyword evidence="5 13" id="KW-0255">Endonuclease</keyword>
<keyword evidence="3 13" id="KW-0540">Nuclease</keyword>
<keyword evidence="11 13" id="KW-0234">DNA repair</keyword>
<dbReference type="GO" id="GO:0000287">
    <property type="term" value="F:magnesium ion binding"/>
    <property type="evidence" value="ECO:0007669"/>
    <property type="project" value="UniProtKB-UniRule"/>
</dbReference>
<dbReference type="GO" id="GO:0006310">
    <property type="term" value="P:DNA recombination"/>
    <property type="evidence" value="ECO:0007669"/>
    <property type="project" value="UniProtKB-UniRule"/>
</dbReference>
<sequence>MKKVIGIDPGLNNTGWGILSFNNIYDISLVESGVISTLKESNTSDKLHKIYVSLTKIIQSYNIDEASIEKIFININPKSSISLCYARGISLLSLRISGIPISEYSPTFIKKSITGNGHATKNQILFMINNTLKCKNFPKYDISDALAVAICHIYCFKYKKQQEINNSFPKNTNAKT</sequence>
<dbReference type="Pfam" id="PF02075">
    <property type="entry name" value="RuvC"/>
    <property type="match status" value="1"/>
</dbReference>
<dbReference type="GO" id="GO:0008821">
    <property type="term" value="F:crossover junction DNA endonuclease activity"/>
    <property type="evidence" value="ECO:0007669"/>
    <property type="project" value="UniProtKB-UniRule"/>
</dbReference>
<feature type="active site" evidence="13">
    <location>
        <position position="69"/>
    </location>
</feature>
<dbReference type="HAMAP" id="MF_00034">
    <property type="entry name" value="RuvC"/>
    <property type="match status" value="1"/>
</dbReference>
<dbReference type="EC" id="3.1.21.10" evidence="13 14"/>
<dbReference type="GO" id="GO:0006281">
    <property type="term" value="P:DNA repair"/>
    <property type="evidence" value="ECO:0007669"/>
    <property type="project" value="UniProtKB-UniRule"/>
</dbReference>
<organism evidence="15 17">
    <name type="scientific">Neoehrlichia mikurensis</name>
    <dbReference type="NCBI Taxonomy" id="89586"/>
    <lineage>
        <taxon>Bacteria</taxon>
        <taxon>Pseudomonadati</taxon>
        <taxon>Pseudomonadota</taxon>
        <taxon>Alphaproteobacteria</taxon>
        <taxon>Rickettsiales</taxon>
        <taxon>Anaplasmataceae</taxon>
        <taxon>Candidatus Neoehrlichia</taxon>
    </lineage>
</organism>
<evidence type="ECO:0000313" key="15">
    <source>
        <dbReference type="EMBL" id="UTO55819.1"/>
    </source>
</evidence>
<dbReference type="PANTHER" id="PTHR30194:SF3">
    <property type="entry name" value="CROSSOVER JUNCTION ENDODEOXYRIBONUCLEASE RUVC"/>
    <property type="match status" value="1"/>
</dbReference>
<dbReference type="EMBL" id="CP089286">
    <property type="protein sequence ID" value="UTO55819.1"/>
    <property type="molecule type" value="Genomic_DNA"/>
</dbReference>
<comment type="subcellular location">
    <subcellularLocation>
        <location evidence="13">Cytoplasm</location>
    </subcellularLocation>
</comment>
<keyword evidence="8 13" id="KW-0460">Magnesium</keyword>
<feature type="binding site" evidence="13">
    <location>
        <position position="141"/>
    </location>
    <ligand>
        <name>Mg(2+)</name>
        <dbReference type="ChEBI" id="CHEBI:18420"/>
        <label>1</label>
    </ligand>
</feature>
<feature type="binding site" evidence="13">
    <location>
        <position position="8"/>
    </location>
    <ligand>
        <name>Mg(2+)</name>
        <dbReference type="ChEBI" id="CHEBI:18420"/>
        <label>1</label>
    </ligand>
</feature>
<comment type="cofactor">
    <cofactor evidence="13">
        <name>Mg(2+)</name>
        <dbReference type="ChEBI" id="CHEBI:18420"/>
    </cofactor>
    <text evidence="13">Binds 2 Mg(2+) ion per subunit.</text>
</comment>
<dbReference type="Proteomes" id="UP001059822">
    <property type="component" value="Chromosome"/>
</dbReference>
<feature type="binding site" evidence="13">
    <location>
        <position position="69"/>
    </location>
    <ligand>
        <name>Mg(2+)</name>
        <dbReference type="ChEBI" id="CHEBI:18420"/>
        <label>2</label>
    </ligand>
</feature>
<keyword evidence="18" id="KW-1185">Reference proteome</keyword>
<evidence type="ECO:0000313" key="16">
    <source>
        <dbReference type="EMBL" id="UTO56734.1"/>
    </source>
</evidence>
<evidence type="ECO:0000256" key="13">
    <source>
        <dbReference type="HAMAP-Rule" id="MF_00034"/>
    </source>
</evidence>
<keyword evidence="4 13" id="KW-0479">Metal-binding</keyword>
<evidence type="ECO:0000256" key="7">
    <source>
        <dbReference type="ARBA" id="ARBA00022801"/>
    </source>
</evidence>
<keyword evidence="9 13" id="KW-0238">DNA-binding</keyword>
<evidence type="ECO:0000256" key="12">
    <source>
        <dbReference type="ARBA" id="ARBA00029354"/>
    </source>
</evidence>
<comment type="subunit">
    <text evidence="13">Homodimer which binds Holliday junction (HJ) DNA. The HJ becomes 2-fold symmetrical on binding to RuvC with unstacked arms; it has a different conformation from HJ DNA in complex with RuvA. In the full resolvosome a probable DNA-RuvA(4)-RuvB(12)-RuvC(2) complex forms which resolves the HJ.</text>
</comment>
<dbReference type="GO" id="GO:0009432">
    <property type="term" value="P:SOS response"/>
    <property type="evidence" value="ECO:0007669"/>
    <property type="project" value="UniProtKB-ARBA"/>
</dbReference>
<keyword evidence="7 13" id="KW-0378">Hydrolase</keyword>
<evidence type="ECO:0000256" key="14">
    <source>
        <dbReference type="NCBIfam" id="TIGR00228"/>
    </source>
</evidence>
<name>A0A9Q9F410_9RICK</name>
<comment type="catalytic activity">
    <reaction evidence="12 13">
        <text>Endonucleolytic cleavage at a junction such as a reciprocal single-stranded crossover between two homologous DNA duplexes (Holliday junction).</text>
        <dbReference type="EC" id="3.1.21.10"/>
    </reaction>
</comment>
<evidence type="ECO:0000313" key="18">
    <source>
        <dbReference type="Proteomes" id="UP001059985"/>
    </source>
</evidence>
<feature type="active site" evidence="13">
    <location>
        <position position="141"/>
    </location>
</feature>
<reference evidence="15" key="1">
    <citation type="journal article" date="2022" name="Microorganisms">
        <title>Assembly and Comparison of Ca. Neoehrlichia mikurensis Genomes.</title>
        <authorList>
            <person name="Azagi T."/>
            <person name="Dirks R.P."/>
            <person name="Yebra-Pimentel E.S."/>
            <person name="Schaap P.J."/>
            <person name="Koehorst J.J."/>
            <person name="Esser H.J."/>
            <person name="Sprong H."/>
        </authorList>
    </citation>
    <scope>NUCLEOTIDE SEQUENCE</scope>
    <source>
        <strain evidence="16">18-2804</strain>
        <strain evidence="15">18-2837</strain>
    </source>
</reference>
<evidence type="ECO:0000256" key="1">
    <source>
        <dbReference type="ARBA" id="ARBA00009518"/>
    </source>
</evidence>
<dbReference type="PROSITE" id="PS01321">
    <property type="entry name" value="RUVC"/>
    <property type="match status" value="1"/>
</dbReference>
<dbReference type="GO" id="GO:0048476">
    <property type="term" value="C:Holliday junction resolvase complex"/>
    <property type="evidence" value="ECO:0007669"/>
    <property type="project" value="UniProtKB-UniRule"/>
</dbReference>
<keyword evidence="6 13" id="KW-0227">DNA damage</keyword>
<dbReference type="InterPro" id="IPR020563">
    <property type="entry name" value="X-over_junc_endoDNase_Mg_BS"/>
</dbReference>
<evidence type="ECO:0000256" key="2">
    <source>
        <dbReference type="ARBA" id="ARBA00022490"/>
    </source>
</evidence>
<dbReference type="GO" id="GO:0005737">
    <property type="term" value="C:cytoplasm"/>
    <property type="evidence" value="ECO:0007669"/>
    <property type="project" value="UniProtKB-SubCell"/>
</dbReference>
<evidence type="ECO:0000256" key="3">
    <source>
        <dbReference type="ARBA" id="ARBA00022722"/>
    </source>
</evidence>
<dbReference type="InterPro" id="IPR002176">
    <property type="entry name" value="X-over_junc_endoDNase_RuvC"/>
</dbReference>
<dbReference type="CDD" id="cd16962">
    <property type="entry name" value="RuvC"/>
    <property type="match status" value="1"/>
</dbReference>
<dbReference type="EMBL" id="CP089285">
    <property type="protein sequence ID" value="UTO56734.1"/>
    <property type="molecule type" value="Genomic_DNA"/>
</dbReference>
<gene>
    <name evidence="13 15" type="primary">ruvC</name>
    <name evidence="16" type="ORF">LUA81_01990</name>
    <name evidence="15" type="ORF">LUA82_02010</name>
</gene>
<accession>A0A9Q9F410</accession>
<dbReference type="PANTHER" id="PTHR30194">
    <property type="entry name" value="CROSSOVER JUNCTION ENDODEOXYRIBONUCLEASE RUVC"/>
    <property type="match status" value="1"/>
</dbReference>